<feature type="domain" description="HTH araC/xylS-type" evidence="4">
    <location>
        <begin position="221"/>
        <end position="319"/>
    </location>
</feature>
<dbReference type="SMART" id="SM00342">
    <property type="entry name" value="HTH_ARAC"/>
    <property type="match status" value="1"/>
</dbReference>
<name>A0A1I1Z710_9BACT</name>
<dbReference type="EMBL" id="FOLQ01000012">
    <property type="protein sequence ID" value="SFE27654.1"/>
    <property type="molecule type" value="Genomic_DNA"/>
</dbReference>
<dbReference type="AlphaFoldDB" id="A0A1I1Z710"/>
<organism evidence="5 6">
    <name type="scientific">Spirosoma endophyticum</name>
    <dbReference type="NCBI Taxonomy" id="662367"/>
    <lineage>
        <taxon>Bacteria</taxon>
        <taxon>Pseudomonadati</taxon>
        <taxon>Bacteroidota</taxon>
        <taxon>Cytophagia</taxon>
        <taxon>Cytophagales</taxon>
        <taxon>Cytophagaceae</taxon>
        <taxon>Spirosoma</taxon>
    </lineage>
</organism>
<evidence type="ECO:0000259" key="4">
    <source>
        <dbReference type="PROSITE" id="PS01124"/>
    </source>
</evidence>
<evidence type="ECO:0000256" key="2">
    <source>
        <dbReference type="ARBA" id="ARBA00023125"/>
    </source>
</evidence>
<dbReference type="Proteomes" id="UP000198598">
    <property type="component" value="Unassembled WGS sequence"/>
</dbReference>
<protein>
    <submittedName>
        <fullName evidence="5">AraC-type DNA-binding protein</fullName>
    </submittedName>
</protein>
<reference evidence="5 6" key="1">
    <citation type="submission" date="2016-10" db="EMBL/GenBank/DDBJ databases">
        <authorList>
            <person name="de Groot N.N."/>
        </authorList>
    </citation>
    <scope>NUCLEOTIDE SEQUENCE [LARGE SCALE GENOMIC DNA]</scope>
    <source>
        <strain evidence="5 6">DSM 26130</strain>
    </source>
</reference>
<sequence length="319" mass="36321">MNQLKQLPIDSLYQYEPGSEQLLAPCFGQRRGEVRLFRGEQFTVIDTRFLAQPGSARWSHYNQRPLVELNFVLGGYLAQTHSGLLQRQAYVTGYHNCLFNPDSMEENELACDKAFQMLSIQLEPGEMMRLLMAYAPELETVAHKLAKRTPFVCQSPILDLPEPIKYALRTIWQSPSSPGLKQLHFDSVILRLLGYQFAQLLGTEQALAPAVLRRRETDKLYYARDLLLEQLSAPPRLSELAKACELNEFSLKKGFKELFGTPVFGFVLQQRMAAARIALTSGEKNISELAYELGYAHPQHFTRVFKKYTGVTPKTLKKS</sequence>
<dbReference type="Pfam" id="PF12833">
    <property type="entry name" value="HTH_18"/>
    <property type="match status" value="1"/>
</dbReference>
<accession>A0A1I1Z710</accession>
<keyword evidence="6" id="KW-1185">Reference proteome</keyword>
<dbReference type="OrthoDB" id="799767at2"/>
<dbReference type="GO" id="GO:0043565">
    <property type="term" value="F:sequence-specific DNA binding"/>
    <property type="evidence" value="ECO:0007669"/>
    <property type="project" value="InterPro"/>
</dbReference>
<dbReference type="SUPFAM" id="SSF46689">
    <property type="entry name" value="Homeodomain-like"/>
    <property type="match status" value="1"/>
</dbReference>
<keyword evidence="2 5" id="KW-0238">DNA-binding</keyword>
<dbReference type="PRINTS" id="PR00032">
    <property type="entry name" value="HTHARAC"/>
</dbReference>
<proteinExistence type="predicted"/>
<evidence type="ECO:0000256" key="3">
    <source>
        <dbReference type="ARBA" id="ARBA00023163"/>
    </source>
</evidence>
<evidence type="ECO:0000313" key="6">
    <source>
        <dbReference type="Proteomes" id="UP000198598"/>
    </source>
</evidence>
<dbReference type="PROSITE" id="PS01124">
    <property type="entry name" value="HTH_ARAC_FAMILY_2"/>
    <property type="match status" value="1"/>
</dbReference>
<dbReference type="Gene3D" id="1.10.10.60">
    <property type="entry name" value="Homeodomain-like"/>
    <property type="match status" value="1"/>
</dbReference>
<dbReference type="PANTHER" id="PTHR47893">
    <property type="entry name" value="REGULATORY PROTEIN PCHR"/>
    <property type="match status" value="1"/>
</dbReference>
<evidence type="ECO:0000313" key="5">
    <source>
        <dbReference type="EMBL" id="SFE27654.1"/>
    </source>
</evidence>
<dbReference type="STRING" id="662367.SAMN05216167_11238"/>
<dbReference type="InterPro" id="IPR018060">
    <property type="entry name" value="HTH_AraC"/>
</dbReference>
<dbReference type="PANTHER" id="PTHR47893:SF1">
    <property type="entry name" value="REGULATORY PROTEIN PCHR"/>
    <property type="match status" value="1"/>
</dbReference>
<keyword evidence="1" id="KW-0805">Transcription regulation</keyword>
<dbReference type="InterPro" id="IPR053142">
    <property type="entry name" value="PchR_regulatory_protein"/>
</dbReference>
<dbReference type="InterPro" id="IPR009057">
    <property type="entry name" value="Homeodomain-like_sf"/>
</dbReference>
<dbReference type="InterPro" id="IPR018062">
    <property type="entry name" value="HTH_AraC-typ_CS"/>
</dbReference>
<dbReference type="RefSeq" id="WP_093831003.1">
    <property type="nucleotide sequence ID" value="NZ_FOLQ01000012.1"/>
</dbReference>
<dbReference type="PROSITE" id="PS00041">
    <property type="entry name" value="HTH_ARAC_FAMILY_1"/>
    <property type="match status" value="1"/>
</dbReference>
<dbReference type="InterPro" id="IPR020449">
    <property type="entry name" value="Tscrpt_reg_AraC-type_HTH"/>
</dbReference>
<evidence type="ECO:0000256" key="1">
    <source>
        <dbReference type="ARBA" id="ARBA00023015"/>
    </source>
</evidence>
<dbReference type="GO" id="GO:0003700">
    <property type="term" value="F:DNA-binding transcription factor activity"/>
    <property type="evidence" value="ECO:0007669"/>
    <property type="project" value="InterPro"/>
</dbReference>
<keyword evidence="3" id="KW-0804">Transcription</keyword>
<gene>
    <name evidence="5" type="ORF">SAMN05216167_11238</name>
</gene>